<reference evidence="2" key="1">
    <citation type="submission" date="2020-02" db="EMBL/GenBank/DDBJ databases">
        <authorList>
            <person name="Chen W.-M."/>
        </authorList>
    </citation>
    <scope>NUCLEOTIDE SEQUENCE</scope>
    <source>
        <strain evidence="2">NBD-18</strain>
    </source>
</reference>
<evidence type="ECO:0000313" key="2">
    <source>
        <dbReference type="EMBL" id="NDY82208.1"/>
    </source>
</evidence>
<dbReference type="EMBL" id="JAAGRN010000002">
    <property type="protein sequence ID" value="NDY82208.1"/>
    <property type="molecule type" value="Genomic_DNA"/>
</dbReference>
<comment type="caution">
    <text evidence="2">The sequence shown here is derived from an EMBL/GenBank/DDBJ whole genome shotgun (WGS) entry which is preliminary data.</text>
</comment>
<accession>A0A6B2QX31</accession>
<feature type="transmembrane region" description="Helical" evidence="1">
    <location>
        <begin position="99"/>
        <end position="119"/>
    </location>
</feature>
<protein>
    <submittedName>
        <fullName evidence="2">Uncharacterized protein</fullName>
    </submittedName>
</protein>
<keyword evidence="1" id="KW-0812">Transmembrane</keyword>
<feature type="transmembrane region" description="Helical" evidence="1">
    <location>
        <begin position="21"/>
        <end position="47"/>
    </location>
</feature>
<evidence type="ECO:0000256" key="1">
    <source>
        <dbReference type="SAM" id="Phobius"/>
    </source>
</evidence>
<dbReference type="AlphaFoldDB" id="A0A6B2QX31"/>
<keyword evidence="1" id="KW-1133">Transmembrane helix</keyword>
<name>A0A6B2QX31_9BURK</name>
<organism evidence="2">
    <name type="scientific">Sheuella amnicola</name>
    <dbReference type="NCBI Taxonomy" id="2707330"/>
    <lineage>
        <taxon>Bacteria</taxon>
        <taxon>Pseudomonadati</taxon>
        <taxon>Pseudomonadota</taxon>
        <taxon>Betaproteobacteria</taxon>
        <taxon>Burkholderiales</taxon>
        <taxon>Alcaligenaceae</taxon>
        <taxon>Sheuella</taxon>
    </lineage>
</organism>
<gene>
    <name evidence="2" type="ORF">G3I67_03085</name>
</gene>
<proteinExistence type="predicted"/>
<keyword evidence="1" id="KW-0472">Membrane</keyword>
<feature type="transmembrane region" description="Helical" evidence="1">
    <location>
        <begin position="67"/>
        <end position="87"/>
    </location>
</feature>
<dbReference type="RefSeq" id="WP_163651529.1">
    <property type="nucleotide sequence ID" value="NZ_JAAGRN010000002.1"/>
</dbReference>
<sequence>MQSAPKQSGASRFFEINASDVNIKFFFTVLRNFIASATLMAIGVMYISTEKLHLFDTIVNIEWINLVFGWSLIATGMFLCLANIYQSFLVFKALGLPKFLGVIFITYLSFASLIIIFGVERRILDALQIATK</sequence>